<dbReference type="SUPFAM" id="SSF52540">
    <property type="entry name" value="P-loop containing nucleoside triphosphate hydrolases"/>
    <property type="match status" value="1"/>
</dbReference>
<dbReference type="NCBIfam" id="NF003745">
    <property type="entry name" value="PRK05342.1"/>
    <property type="match status" value="1"/>
</dbReference>
<keyword evidence="1 6" id="KW-0479">Metal-binding</keyword>
<comment type="similarity">
    <text evidence="6 7">Belongs to the ClpX chaperone family.</text>
</comment>
<dbReference type="InterPro" id="IPR027417">
    <property type="entry name" value="P-loop_NTPase"/>
</dbReference>
<dbReference type="FunFam" id="1.10.8.60:FF:000002">
    <property type="entry name" value="ATP-dependent Clp protease ATP-binding subunit ClpX"/>
    <property type="match status" value="1"/>
</dbReference>
<evidence type="ECO:0000256" key="7">
    <source>
        <dbReference type="PROSITE-ProRule" id="PRU01250"/>
    </source>
</evidence>
<evidence type="ECO:0000259" key="8">
    <source>
        <dbReference type="PROSITE" id="PS51902"/>
    </source>
</evidence>
<dbReference type="EMBL" id="VJMP01000001">
    <property type="protein sequence ID" value="TRL79090.1"/>
    <property type="molecule type" value="Genomic_DNA"/>
</dbReference>
<dbReference type="GO" id="GO:0008233">
    <property type="term" value="F:peptidase activity"/>
    <property type="evidence" value="ECO:0007669"/>
    <property type="project" value="UniProtKB-KW"/>
</dbReference>
<dbReference type="PROSITE" id="PS51902">
    <property type="entry name" value="CLPX_ZB"/>
    <property type="match status" value="1"/>
</dbReference>
<dbReference type="GO" id="GO:0051603">
    <property type="term" value="P:proteolysis involved in protein catabolic process"/>
    <property type="evidence" value="ECO:0007669"/>
    <property type="project" value="TreeGrafter"/>
</dbReference>
<dbReference type="InterPro" id="IPR004487">
    <property type="entry name" value="Clp_protease_ATP-bd_su_ClpX"/>
</dbReference>
<comment type="subunit">
    <text evidence="6">Component of the ClpX-ClpP complex. Forms a hexameric ring that, in the presence of ATP, binds to fourteen ClpP subunits assembled into a disk-like structure with a central cavity, resembling the structure of eukaryotic proteasomes.</text>
</comment>
<dbReference type="GO" id="GO:0005524">
    <property type="term" value="F:ATP binding"/>
    <property type="evidence" value="ECO:0007669"/>
    <property type="project" value="UniProtKB-UniRule"/>
</dbReference>
<dbReference type="HAMAP" id="MF_00175">
    <property type="entry name" value="ClpX"/>
    <property type="match status" value="1"/>
</dbReference>
<dbReference type="GO" id="GO:0046983">
    <property type="term" value="F:protein dimerization activity"/>
    <property type="evidence" value="ECO:0007669"/>
    <property type="project" value="UniProtKB-UniRule"/>
</dbReference>
<dbReference type="SMART" id="SM00382">
    <property type="entry name" value="AAA"/>
    <property type="match status" value="1"/>
</dbReference>
<dbReference type="InterPro" id="IPR046425">
    <property type="entry name" value="ClpX_bact"/>
</dbReference>
<dbReference type="InterPro" id="IPR050052">
    <property type="entry name" value="ATP-dep_Clp_protease_ClpX"/>
</dbReference>
<dbReference type="InterPro" id="IPR059188">
    <property type="entry name" value="Znf_CLPX-like"/>
</dbReference>
<dbReference type="GO" id="GO:0009376">
    <property type="term" value="C:HslUV protease complex"/>
    <property type="evidence" value="ECO:0007669"/>
    <property type="project" value="TreeGrafter"/>
</dbReference>
<evidence type="ECO:0000256" key="2">
    <source>
        <dbReference type="ARBA" id="ARBA00022741"/>
    </source>
</evidence>
<dbReference type="Gene3D" id="3.40.50.300">
    <property type="entry name" value="P-loop containing nucleotide triphosphate hydrolases"/>
    <property type="match status" value="1"/>
</dbReference>
<name>A0A2A1K8F9_STAHA</name>
<dbReference type="InterPro" id="IPR003959">
    <property type="entry name" value="ATPase_AAA_core"/>
</dbReference>
<evidence type="ECO:0000256" key="3">
    <source>
        <dbReference type="ARBA" id="ARBA00022833"/>
    </source>
</evidence>
<dbReference type="Proteomes" id="UP000316594">
    <property type="component" value="Unassembled WGS sequence"/>
</dbReference>
<feature type="binding site" evidence="6 7">
    <location>
        <position position="35"/>
    </location>
    <ligand>
        <name>Zn(2+)</name>
        <dbReference type="ChEBI" id="CHEBI:29105"/>
    </ligand>
</feature>
<dbReference type="Pfam" id="PF10431">
    <property type="entry name" value="ClpB_D2-small"/>
    <property type="match status" value="1"/>
</dbReference>
<gene>
    <name evidence="6 10" type="primary">clpX</name>
    <name evidence="9" type="ORF">CV019_05515</name>
    <name evidence="10" type="ORF">FNL11_01075</name>
</gene>
<evidence type="ECO:0000256" key="6">
    <source>
        <dbReference type="HAMAP-Rule" id="MF_00175"/>
    </source>
</evidence>
<organism evidence="9 11">
    <name type="scientific">Staphylococcus haemolyticus</name>
    <dbReference type="NCBI Taxonomy" id="1283"/>
    <lineage>
        <taxon>Bacteria</taxon>
        <taxon>Bacillati</taxon>
        <taxon>Bacillota</taxon>
        <taxon>Bacilli</taxon>
        <taxon>Bacillales</taxon>
        <taxon>Staphylococcaceae</taxon>
        <taxon>Staphylococcus</taxon>
    </lineage>
</organism>
<evidence type="ECO:0000313" key="9">
    <source>
        <dbReference type="EMBL" id="PPJ75578.1"/>
    </source>
</evidence>
<dbReference type="STRING" id="1283.ShL2_01135"/>
<feature type="binding site" evidence="6 7">
    <location>
        <position position="16"/>
    </location>
    <ligand>
        <name>Zn(2+)</name>
        <dbReference type="ChEBI" id="CHEBI:29105"/>
    </ligand>
</feature>
<keyword evidence="5 6" id="KW-0143">Chaperone</keyword>
<dbReference type="InterPro" id="IPR019489">
    <property type="entry name" value="Clp_ATPase_C"/>
</dbReference>
<feature type="binding site" evidence="6 7">
    <location>
        <position position="13"/>
    </location>
    <ligand>
        <name>Zn(2+)</name>
        <dbReference type="ChEBI" id="CHEBI:29105"/>
    </ligand>
</feature>
<dbReference type="GO" id="GO:0051301">
    <property type="term" value="P:cell division"/>
    <property type="evidence" value="ECO:0007669"/>
    <property type="project" value="TreeGrafter"/>
</dbReference>
<dbReference type="KEGG" id="shh:ShL2_01135"/>
<sequence length="420" mass="46401">MFKFNEDEENLKCSFCGKDQDQVKKLVAGSGVYICNECIELCSEIVEEELAQTTSEEFTELPTPKEIMDHLNEYVIGQEKAKKSLAVAVYNHYKRIQQLGPNEDEVELQKSNIALIGPTGSGKTLLAQTLAKTLNVPFAIADATSLTEAGYVGDDVENILLRLIQAADFDIDKAEKGIIYVDEIDKIARKSENTSITRDVSGEGVQQALLKILEGTTASVPPQGGRKHPNQELIQIDTTNILFILGGAFDGIDEVIKRRLGEKVIGFASNEADKYDEEALLEQIRPEDLQSYGLIPEFIGRVPIVANLETLDVEALKNILTQPKNALVKQYTKMLELDNVELEFTEEALAAVSEKAIERKTGARGLRSIIEEALIDIMYDVPSSEDVTKVVITDKTINDEVDPELYDSEGNLLNDSKTSA</sequence>
<dbReference type="PANTHER" id="PTHR48102:SF7">
    <property type="entry name" value="ATP-DEPENDENT CLP PROTEASE ATP-BINDING SUBUNIT CLPX-LIKE, MITOCHONDRIAL"/>
    <property type="match status" value="1"/>
</dbReference>
<dbReference type="CDD" id="cd19497">
    <property type="entry name" value="RecA-like_ClpX"/>
    <property type="match status" value="1"/>
</dbReference>
<evidence type="ECO:0000256" key="1">
    <source>
        <dbReference type="ARBA" id="ARBA00022723"/>
    </source>
</evidence>
<keyword evidence="9" id="KW-0645">Protease</keyword>
<feature type="domain" description="ClpX-type ZB" evidence="8">
    <location>
        <begin position="1"/>
        <end position="54"/>
    </location>
</feature>
<evidence type="ECO:0000256" key="4">
    <source>
        <dbReference type="ARBA" id="ARBA00022840"/>
    </source>
</evidence>
<keyword evidence="4 6" id="KW-0067">ATP-binding</keyword>
<evidence type="ECO:0000256" key="5">
    <source>
        <dbReference type="ARBA" id="ARBA00023186"/>
    </source>
</evidence>
<dbReference type="FunFam" id="3.40.50.300:FF:000005">
    <property type="entry name" value="ATP-dependent Clp protease ATP-binding subunit ClpX"/>
    <property type="match status" value="1"/>
</dbReference>
<accession>A0A2A1K8F9</accession>
<dbReference type="GO" id="GO:0051082">
    <property type="term" value="F:unfolded protein binding"/>
    <property type="evidence" value="ECO:0007669"/>
    <property type="project" value="UniProtKB-UniRule"/>
</dbReference>
<dbReference type="Proteomes" id="UP000238153">
    <property type="component" value="Unassembled WGS sequence"/>
</dbReference>
<reference evidence="9 11" key="1">
    <citation type="submission" date="2017-11" db="EMBL/GenBank/DDBJ databases">
        <authorList>
            <person name="Founou R.C."/>
            <person name="Founou L."/>
            <person name="Allam M."/>
            <person name="Ismail A."/>
            <person name="Essack S.Y."/>
        </authorList>
    </citation>
    <scope>NUCLEOTIDE SEQUENCE [LARGE SCALE GENOMIC DNA]</scope>
    <source>
        <strain evidence="9 11">G811N2B1</strain>
    </source>
</reference>
<evidence type="ECO:0000313" key="11">
    <source>
        <dbReference type="Proteomes" id="UP000238153"/>
    </source>
</evidence>
<dbReference type="GO" id="GO:0140662">
    <property type="term" value="F:ATP-dependent protein folding chaperone"/>
    <property type="evidence" value="ECO:0007669"/>
    <property type="project" value="InterPro"/>
</dbReference>
<dbReference type="Pfam" id="PF07724">
    <property type="entry name" value="AAA_2"/>
    <property type="match status" value="1"/>
</dbReference>
<dbReference type="GO" id="GO:0016887">
    <property type="term" value="F:ATP hydrolysis activity"/>
    <property type="evidence" value="ECO:0007669"/>
    <property type="project" value="InterPro"/>
</dbReference>
<protein>
    <recommendedName>
        <fullName evidence="6">ATP-dependent Clp protease ATP-binding subunit ClpX</fullName>
    </recommendedName>
</protein>
<dbReference type="RefSeq" id="WP_033080133.1">
    <property type="nucleotide sequence ID" value="NZ_CABMHO010000062.1"/>
</dbReference>
<feature type="binding site" evidence="6 7">
    <location>
        <position position="38"/>
    </location>
    <ligand>
        <name>Zn(2+)</name>
        <dbReference type="ChEBI" id="CHEBI:29105"/>
    </ligand>
</feature>
<evidence type="ECO:0000313" key="12">
    <source>
        <dbReference type="Proteomes" id="UP000316594"/>
    </source>
</evidence>
<dbReference type="NCBIfam" id="TIGR00382">
    <property type="entry name" value="clpX"/>
    <property type="match status" value="1"/>
</dbReference>
<dbReference type="SMART" id="SM01086">
    <property type="entry name" value="ClpB_D2-small"/>
    <property type="match status" value="1"/>
</dbReference>
<dbReference type="Gene3D" id="6.20.220.10">
    <property type="entry name" value="ClpX chaperone, C4-type zinc finger domain"/>
    <property type="match status" value="1"/>
</dbReference>
<comment type="caution">
    <text evidence="9">The sequence shown here is derived from an EMBL/GenBank/DDBJ whole genome shotgun (WGS) entry which is preliminary data.</text>
</comment>
<feature type="binding site" evidence="6">
    <location>
        <begin position="118"/>
        <end position="125"/>
    </location>
    <ligand>
        <name>ATP</name>
        <dbReference type="ChEBI" id="CHEBI:30616"/>
    </ligand>
</feature>
<dbReference type="Gene3D" id="1.10.8.60">
    <property type="match status" value="1"/>
</dbReference>
<dbReference type="PANTHER" id="PTHR48102">
    <property type="entry name" value="ATP-DEPENDENT CLP PROTEASE ATP-BINDING SUBUNIT CLPX-LIKE, MITOCHONDRIAL-RELATED"/>
    <property type="match status" value="1"/>
</dbReference>
<dbReference type="InterPro" id="IPR010603">
    <property type="entry name" value="Znf_CppX_C4"/>
</dbReference>
<dbReference type="InterPro" id="IPR003593">
    <property type="entry name" value="AAA+_ATPase"/>
</dbReference>
<keyword evidence="2 6" id="KW-0547">Nucleotide-binding</keyword>
<proteinExistence type="inferred from homology"/>
<keyword evidence="3 6" id="KW-0862">Zinc</keyword>
<dbReference type="SMART" id="SM00994">
    <property type="entry name" value="zf-C4_ClpX"/>
    <property type="match status" value="1"/>
</dbReference>
<dbReference type="InterPro" id="IPR038366">
    <property type="entry name" value="Znf_CppX_C4_sf"/>
</dbReference>
<keyword evidence="9" id="KW-0378">Hydrolase</keyword>
<dbReference type="SUPFAM" id="SSF57716">
    <property type="entry name" value="Glucocorticoid receptor-like (DNA-binding domain)"/>
    <property type="match status" value="1"/>
</dbReference>
<reference evidence="10 12" key="2">
    <citation type="submission" date="2019-07" db="EMBL/GenBank/DDBJ databases">
        <title>Genome Sequencing and Assembly of Staphylococcus haemolyticus SDA2.</title>
        <authorList>
            <person name="Emmons C.B."/>
            <person name="Park C."/>
            <person name="Sevigny J.L."/>
            <person name="Andam C."/>
        </authorList>
    </citation>
    <scope>NUCLEOTIDE SEQUENCE [LARGE SCALE GENOMIC DNA]</scope>
    <source>
        <strain evidence="10 12">SDA2</strain>
    </source>
</reference>
<comment type="function">
    <text evidence="6">ATP-dependent specificity component of the Clp protease. It directs the protease to specific substrates. Can perform chaperone functions in the absence of ClpP.</text>
</comment>
<evidence type="ECO:0000313" key="10">
    <source>
        <dbReference type="EMBL" id="TRL79090.1"/>
    </source>
</evidence>
<dbReference type="Pfam" id="PF06689">
    <property type="entry name" value="zf-C4_ClpX"/>
    <property type="match status" value="1"/>
</dbReference>
<dbReference type="EMBL" id="PGWX01000258">
    <property type="protein sequence ID" value="PPJ75578.1"/>
    <property type="molecule type" value="Genomic_DNA"/>
</dbReference>
<dbReference type="AlphaFoldDB" id="A0A2A1K8F9"/>
<dbReference type="GO" id="GO:0008270">
    <property type="term" value="F:zinc ion binding"/>
    <property type="evidence" value="ECO:0007669"/>
    <property type="project" value="UniProtKB-UniRule"/>
</dbReference>